<keyword evidence="1" id="KW-0732">Signal</keyword>
<dbReference type="GO" id="GO:0009289">
    <property type="term" value="C:pilus"/>
    <property type="evidence" value="ECO:0007669"/>
    <property type="project" value="InterPro"/>
</dbReference>
<dbReference type="PANTHER" id="PTHR33420:SF11">
    <property type="entry name" value="FIMBRIAL-LIKE PROTEIN"/>
    <property type="match status" value="1"/>
</dbReference>
<feature type="domain" description="Fimbrial-type adhesion" evidence="2">
    <location>
        <begin position="44"/>
        <end position="200"/>
    </location>
</feature>
<proteinExistence type="predicted"/>
<dbReference type="EMBL" id="AAHUDZ010000072">
    <property type="protein sequence ID" value="ECA3795250.1"/>
    <property type="molecule type" value="Genomic_DNA"/>
</dbReference>
<dbReference type="PANTHER" id="PTHR33420">
    <property type="entry name" value="FIMBRIAL SUBUNIT ELFA-RELATED"/>
    <property type="match status" value="1"/>
</dbReference>
<dbReference type="InterPro" id="IPR008966">
    <property type="entry name" value="Adhesion_dom_sf"/>
</dbReference>
<evidence type="ECO:0000259" key="2">
    <source>
        <dbReference type="Pfam" id="PF00419"/>
    </source>
</evidence>
<comment type="caution">
    <text evidence="3">The sequence shown here is derived from an EMBL/GenBank/DDBJ whole genome shotgun (WGS) entry which is preliminary data.</text>
</comment>
<name>A0A5X6ETS6_SALET</name>
<feature type="signal peptide" evidence="1">
    <location>
        <begin position="1"/>
        <end position="24"/>
    </location>
</feature>
<sequence length="201" mass="20381">MIRKTFIAAATIAAVMGYSAAAAAAAAGDTSSPTATGKFGGGTIIFTGSVTEAPCSIPAGEASQNVDLGTLSNKQLTSSKPGSPPVQVKITLKNCDLGSTPKYSKASLKFLDDGNLSSTAKNKGFLSTSGSKDVSVQLLDRTGAHPIDFTSDTTMKPGTEVSLSDGADSTIIFSAHLMGTASDAPPAGDVKAQVSYQLSYY</sequence>
<evidence type="ECO:0000256" key="1">
    <source>
        <dbReference type="SAM" id="SignalP"/>
    </source>
</evidence>
<dbReference type="InterPro" id="IPR000259">
    <property type="entry name" value="Adhesion_dom_fimbrial"/>
</dbReference>
<reference evidence="3" key="1">
    <citation type="submission" date="2018-12" db="EMBL/GenBank/DDBJ databases">
        <authorList>
            <person name="Ashton P.M."/>
            <person name="Dallman T."/>
            <person name="Nair S."/>
            <person name="De Pinna E."/>
            <person name="Peters T."/>
            <person name="Grant K."/>
        </authorList>
    </citation>
    <scope>NUCLEOTIDE SEQUENCE</scope>
    <source>
        <strain evidence="3">650060</strain>
    </source>
</reference>
<dbReference type="Gene3D" id="2.60.40.1090">
    <property type="entry name" value="Fimbrial-type adhesion domain"/>
    <property type="match status" value="1"/>
</dbReference>
<evidence type="ECO:0000313" key="3">
    <source>
        <dbReference type="EMBL" id="ECA3795250.1"/>
    </source>
</evidence>
<dbReference type="GO" id="GO:0043709">
    <property type="term" value="P:cell adhesion involved in single-species biofilm formation"/>
    <property type="evidence" value="ECO:0007669"/>
    <property type="project" value="TreeGrafter"/>
</dbReference>
<organism evidence="3">
    <name type="scientific">Salmonella enterica subsp. enterica serovar Aqua</name>
    <dbReference type="NCBI Taxonomy" id="1302615"/>
    <lineage>
        <taxon>Bacteria</taxon>
        <taxon>Pseudomonadati</taxon>
        <taxon>Pseudomonadota</taxon>
        <taxon>Gammaproteobacteria</taxon>
        <taxon>Enterobacterales</taxon>
        <taxon>Enterobacteriaceae</taxon>
        <taxon>Salmonella</taxon>
    </lineage>
</organism>
<accession>A0A5X6ETS6</accession>
<dbReference type="Pfam" id="PF00419">
    <property type="entry name" value="Fimbrial"/>
    <property type="match status" value="1"/>
</dbReference>
<gene>
    <name evidence="3" type="ORF">EKG95_26295</name>
</gene>
<dbReference type="InterPro" id="IPR050263">
    <property type="entry name" value="Bact_Fimbrial_Adh_Pro"/>
</dbReference>
<protein>
    <submittedName>
        <fullName evidence="3">Type 1 fimbrial protein</fullName>
    </submittedName>
</protein>
<dbReference type="SUPFAM" id="SSF49401">
    <property type="entry name" value="Bacterial adhesins"/>
    <property type="match status" value="1"/>
</dbReference>
<dbReference type="AlphaFoldDB" id="A0A5X6ETS6"/>
<dbReference type="InterPro" id="IPR036937">
    <property type="entry name" value="Adhesion_dom_fimbrial_sf"/>
</dbReference>
<feature type="chain" id="PRO_5024879821" evidence="1">
    <location>
        <begin position="25"/>
        <end position="201"/>
    </location>
</feature>